<gene>
    <name evidence="2" type="ORF">BKA24_000465</name>
</gene>
<sequence>MTTVEGDAPKDGPTGQRIRRVRIVVIALLTLAVLTVAVWQTVAHLTLGSVRIAVDSAPVRCEGTEVDLYPGFTDDPLQEDVQRPLVVLEDGMRCSIRFFVVNDGWTDAETVAAGLPMLAEDMAWPLSAVMVNPNGQTRLPDNESAAEFLVEGLSVPPGERLELTAIVDYDPSRAQNVSRCSRFSGAPIYVRVTVFGVTRDVQAAPETPVWYGPGDAAECDG</sequence>
<evidence type="ECO:0000256" key="1">
    <source>
        <dbReference type="SAM" id="Phobius"/>
    </source>
</evidence>
<proteinExistence type="predicted"/>
<keyword evidence="1" id="KW-0472">Membrane</keyword>
<dbReference type="EMBL" id="JACHMD010000001">
    <property type="protein sequence ID" value="MBB4665756.1"/>
    <property type="molecule type" value="Genomic_DNA"/>
</dbReference>
<comment type="caution">
    <text evidence="2">The sequence shown here is derived from an EMBL/GenBank/DDBJ whole genome shotgun (WGS) entry which is preliminary data.</text>
</comment>
<dbReference type="Proteomes" id="UP000573729">
    <property type="component" value="Unassembled WGS sequence"/>
</dbReference>
<evidence type="ECO:0000313" key="3">
    <source>
        <dbReference type="Proteomes" id="UP000573729"/>
    </source>
</evidence>
<dbReference type="RefSeq" id="WP_184214690.1">
    <property type="nucleotide sequence ID" value="NZ_JACHMD010000001.1"/>
</dbReference>
<keyword evidence="3" id="KW-1185">Reference proteome</keyword>
<name>A0A7W7BN71_9MICO</name>
<keyword evidence="1" id="KW-1133">Transmembrane helix</keyword>
<dbReference type="AlphaFoldDB" id="A0A7W7BN71"/>
<evidence type="ECO:0000313" key="2">
    <source>
        <dbReference type="EMBL" id="MBB4665756.1"/>
    </source>
</evidence>
<accession>A0A7W7BN71</accession>
<keyword evidence="1" id="KW-0812">Transmembrane</keyword>
<feature type="transmembrane region" description="Helical" evidence="1">
    <location>
        <begin position="21"/>
        <end position="42"/>
    </location>
</feature>
<organism evidence="2 3">
    <name type="scientific">Microbacterium marinum</name>
    <dbReference type="NCBI Taxonomy" id="421115"/>
    <lineage>
        <taxon>Bacteria</taxon>
        <taxon>Bacillati</taxon>
        <taxon>Actinomycetota</taxon>
        <taxon>Actinomycetes</taxon>
        <taxon>Micrococcales</taxon>
        <taxon>Microbacteriaceae</taxon>
        <taxon>Microbacterium</taxon>
    </lineage>
</organism>
<reference evidence="2 3" key="1">
    <citation type="submission" date="2020-08" db="EMBL/GenBank/DDBJ databases">
        <title>Sequencing the genomes of 1000 actinobacteria strains.</title>
        <authorList>
            <person name="Klenk H.-P."/>
        </authorList>
    </citation>
    <scope>NUCLEOTIDE SEQUENCE [LARGE SCALE GENOMIC DNA]</scope>
    <source>
        <strain evidence="2 3">DSM 24947</strain>
    </source>
</reference>
<protein>
    <submittedName>
        <fullName evidence="2">Uncharacterized protein</fullName>
    </submittedName>
</protein>